<dbReference type="InterPro" id="IPR010854">
    <property type="entry name" value="YdgH/BhsA/McbA-like_dom"/>
</dbReference>
<proteinExistence type="predicted"/>
<evidence type="ECO:0000259" key="3">
    <source>
        <dbReference type="Pfam" id="PF07338"/>
    </source>
</evidence>
<feature type="domain" description="YdgH/BhsA/McbA-like" evidence="3">
    <location>
        <begin position="53"/>
        <end position="108"/>
    </location>
</feature>
<dbReference type="AlphaFoldDB" id="A0A2P8VN35"/>
<dbReference type="NCBIfam" id="NF011433">
    <property type="entry name" value="PRK14864.1"/>
    <property type="match status" value="1"/>
</dbReference>
<dbReference type="PROSITE" id="PS51257">
    <property type="entry name" value="PROKAR_LIPOPROTEIN"/>
    <property type="match status" value="1"/>
</dbReference>
<dbReference type="STRING" id="1388748.GCA_000463155_03425"/>
<gene>
    <name evidence="4" type="ORF">C7G83_06410</name>
</gene>
<dbReference type="InterPro" id="IPR051096">
    <property type="entry name" value="BhsA/McbA_stress_biofilm_assoc"/>
</dbReference>
<keyword evidence="1 2" id="KW-0732">Signal</keyword>
<evidence type="ECO:0000256" key="1">
    <source>
        <dbReference type="ARBA" id="ARBA00022729"/>
    </source>
</evidence>
<dbReference type="Pfam" id="PF07338">
    <property type="entry name" value="YdgH_BhsA-like"/>
    <property type="match status" value="1"/>
</dbReference>
<evidence type="ECO:0000256" key="2">
    <source>
        <dbReference type="SAM" id="SignalP"/>
    </source>
</evidence>
<dbReference type="InterPro" id="IPR025543">
    <property type="entry name" value="Dodecin-like"/>
</dbReference>
<comment type="caution">
    <text evidence="4">The sequence shown here is derived from an EMBL/GenBank/DDBJ whole genome shotgun (WGS) entry which is preliminary data.</text>
</comment>
<dbReference type="RefSeq" id="WP_106876630.1">
    <property type="nucleotide sequence ID" value="NZ_DHYB01000002.1"/>
</dbReference>
<evidence type="ECO:0000313" key="4">
    <source>
        <dbReference type="EMBL" id="PSN08972.1"/>
    </source>
</evidence>
<dbReference type="Gene3D" id="3.30.1660.10">
    <property type="entry name" value="Flavin-binding protein dodecin"/>
    <property type="match status" value="1"/>
</dbReference>
<feature type="chain" id="PRO_5015164610" evidence="2">
    <location>
        <begin position="27"/>
        <end position="109"/>
    </location>
</feature>
<dbReference type="PANTHER" id="PTHR34156:SF11">
    <property type="entry name" value="LIPOPROTEIN BSMA"/>
    <property type="match status" value="1"/>
</dbReference>
<protein>
    <submittedName>
        <fullName evidence="4">Biofilm peroxide resistance protein BsmA</fullName>
    </submittedName>
</protein>
<dbReference type="EMBL" id="PYEP01000002">
    <property type="protein sequence ID" value="PSN08972.1"/>
    <property type="molecule type" value="Genomic_DNA"/>
</dbReference>
<dbReference type="PANTHER" id="PTHR34156">
    <property type="entry name" value="OUTER MEMBRANE PROTEIN-RELATED-RELATED"/>
    <property type="match status" value="1"/>
</dbReference>
<name>A0A2P8VN35_9ENTR</name>
<dbReference type="Proteomes" id="UP000240212">
    <property type="component" value="Unassembled WGS sequence"/>
</dbReference>
<evidence type="ECO:0000313" key="5">
    <source>
        <dbReference type="Proteomes" id="UP000240212"/>
    </source>
</evidence>
<feature type="signal peptide" evidence="2">
    <location>
        <begin position="1"/>
        <end position="26"/>
    </location>
</feature>
<organism evidence="4 5">
    <name type="scientific">Siccibacter turicensis</name>
    <dbReference type="NCBI Taxonomy" id="357233"/>
    <lineage>
        <taxon>Bacteria</taxon>
        <taxon>Pseudomonadati</taxon>
        <taxon>Pseudomonadota</taxon>
        <taxon>Gammaproteobacteria</taxon>
        <taxon>Enterobacterales</taxon>
        <taxon>Enterobacteriaceae</taxon>
        <taxon>Siccibacter</taxon>
    </lineage>
</organism>
<reference evidence="4 5" key="1">
    <citation type="submission" date="2018-03" db="EMBL/GenBank/DDBJ databases">
        <title>Draft genome sequence of the first documented clinical Siccibacter turicensis isolate in Austria.</title>
        <authorList>
            <person name="Lepuschitz S."/>
            <person name="Pekard-Amenitsch S."/>
            <person name="Haunold R."/>
            <person name="Schill S."/>
            <person name="Mach R."/>
            <person name="Allerberger F."/>
            <person name="Ruppitsch W."/>
            <person name="Forsythe S.J."/>
        </authorList>
    </citation>
    <scope>NUCLEOTIDE SEQUENCE [LARGE SCALE GENOMIC DNA]</scope>
    <source>
        <strain evidence="4 5">6100069499-17</strain>
    </source>
</reference>
<keyword evidence="5" id="KW-1185">Reference proteome</keyword>
<dbReference type="InterPro" id="IPR036275">
    <property type="entry name" value="YdgH-like_sf"/>
</dbReference>
<sequence>MAIRKQNMLIRWIATLLLALSLTACSVLEGTPQPAPPLTDAPQEIQRNQTQGLQRMGSVTVLERGSPSDSEAALRAKAVAAGADYYVIVLNDETIVPGQWYAQAILYRK</sequence>
<dbReference type="OrthoDB" id="6415092at2"/>
<dbReference type="SUPFAM" id="SSF159871">
    <property type="entry name" value="YdgH-like"/>
    <property type="match status" value="1"/>
</dbReference>
<accession>A0A2P8VN35</accession>